<reference evidence="3 4" key="1">
    <citation type="submission" date="2019-06" db="EMBL/GenBank/DDBJ databases">
        <authorList>
            <person name="Li F."/>
        </authorList>
    </citation>
    <scope>NUCLEOTIDE SEQUENCE [LARGE SCALE GENOMIC DNA]</scope>
    <source>
        <strain evidence="3 4">10F1D-1</strain>
    </source>
</reference>
<keyword evidence="4" id="KW-1185">Reference proteome</keyword>
<feature type="compositionally biased region" description="Low complexity" evidence="1">
    <location>
        <begin position="26"/>
        <end position="40"/>
    </location>
</feature>
<evidence type="ECO:0000256" key="1">
    <source>
        <dbReference type="SAM" id="MobiDB-lite"/>
    </source>
</evidence>
<evidence type="ECO:0000256" key="2">
    <source>
        <dbReference type="SAM" id="Phobius"/>
    </source>
</evidence>
<keyword evidence="2" id="KW-0472">Membrane</keyword>
<dbReference type="RefSeq" id="WP_141162511.1">
    <property type="nucleotide sequence ID" value="NZ_VHQG01000001.1"/>
</dbReference>
<dbReference type="Proteomes" id="UP000316252">
    <property type="component" value="Unassembled WGS sequence"/>
</dbReference>
<organism evidence="3 4">
    <name type="scientific">Schumannella soli</name>
    <dbReference type="NCBI Taxonomy" id="2590779"/>
    <lineage>
        <taxon>Bacteria</taxon>
        <taxon>Bacillati</taxon>
        <taxon>Actinomycetota</taxon>
        <taxon>Actinomycetes</taxon>
        <taxon>Micrococcales</taxon>
        <taxon>Microbacteriaceae</taxon>
        <taxon>Schumannella</taxon>
    </lineage>
</organism>
<feature type="transmembrane region" description="Helical" evidence="2">
    <location>
        <begin position="186"/>
        <end position="207"/>
    </location>
</feature>
<gene>
    <name evidence="3" type="ORF">FJ657_04960</name>
</gene>
<feature type="region of interest" description="Disordered" evidence="1">
    <location>
        <begin position="1"/>
        <end position="45"/>
    </location>
</feature>
<evidence type="ECO:0000313" key="3">
    <source>
        <dbReference type="EMBL" id="TPW77986.1"/>
    </source>
</evidence>
<keyword evidence="2" id="KW-1133">Transmembrane helix</keyword>
<proteinExistence type="predicted"/>
<name>A0A506Y5S3_9MICO</name>
<dbReference type="AlphaFoldDB" id="A0A506Y5S3"/>
<feature type="compositionally biased region" description="Basic and acidic residues" evidence="1">
    <location>
        <begin position="1"/>
        <end position="12"/>
    </location>
</feature>
<feature type="transmembrane region" description="Helical" evidence="2">
    <location>
        <begin position="115"/>
        <end position="133"/>
    </location>
</feature>
<accession>A0A506Y5S3</accession>
<dbReference type="OrthoDB" id="9921999at2"/>
<comment type="caution">
    <text evidence="3">The sequence shown here is derived from an EMBL/GenBank/DDBJ whole genome shotgun (WGS) entry which is preliminary data.</text>
</comment>
<protein>
    <submittedName>
        <fullName evidence="3">Uncharacterized protein</fullName>
    </submittedName>
</protein>
<feature type="transmembrane region" description="Helical" evidence="2">
    <location>
        <begin position="153"/>
        <end position="174"/>
    </location>
</feature>
<keyword evidence="2" id="KW-0812">Transmembrane</keyword>
<sequence>MDVTNRPDDRSKASTTGVRGNHAAHRTTSTASTIRSTAESDSGALVEHHDAVRDDVAHDTAAFDGALTEADLAFLAGAEIGAAVAQGAQRASAPAVDIVVLPPAPPVPPVRYGHLVWSILVAALVWCFAYIHAFDPGCAPDALGCTTGAAPSLLDVPAVAMVVASAIGAGAIGIAPWSRHRGLRAVVAISLGALMLGAGLLALGQLGQLG</sequence>
<evidence type="ECO:0000313" key="4">
    <source>
        <dbReference type="Proteomes" id="UP000316252"/>
    </source>
</evidence>
<dbReference type="EMBL" id="VHQG01000001">
    <property type="protein sequence ID" value="TPW77986.1"/>
    <property type="molecule type" value="Genomic_DNA"/>
</dbReference>